<feature type="compositionally biased region" description="Basic and acidic residues" evidence="1">
    <location>
        <begin position="45"/>
        <end position="57"/>
    </location>
</feature>
<dbReference type="EMBL" id="JACRSQ010000023">
    <property type="protein sequence ID" value="MBC8544494.1"/>
    <property type="molecule type" value="Genomic_DNA"/>
</dbReference>
<accession>A0A926DVL5</accession>
<feature type="domain" description="PEGA" evidence="3">
    <location>
        <begin position="417"/>
        <end position="468"/>
    </location>
</feature>
<proteinExistence type="predicted"/>
<feature type="region of interest" description="Disordered" evidence="1">
    <location>
        <begin position="548"/>
        <end position="597"/>
    </location>
</feature>
<name>A0A926DVL5_9FIRM</name>
<reference evidence="4" key="1">
    <citation type="submission" date="2020-08" db="EMBL/GenBank/DDBJ databases">
        <title>Genome public.</title>
        <authorList>
            <person name="Liu C."/>
            <person name="Sun Q."/>
        </authorList>
    </citation>
    <scope>NUCLEOTIDE SEQUENCE</scope>
    <source>
        <strain evidence="4">NSJ-32</strain>
    </source>
</reference>
<sequence>MDKDKWTPDDEFWAQTGKTPPQPVNSGNAEEDAQDLWDDSVAAAPRDEHTQHYRPSQEEQEWEAQAGDTWESHGEQEQGSQDSGWEPSPMDEMRHEEQQTVHRRIEPKHHRDDRVDEPEPEGDGGDGGDDDIKKLVRLLVIIGVSTIAVLIIAGIIIFKVMTAPGKSANENSQSSAVESEESSITYEGSEMAGVVLNVNEELYQVTVYDGVNQVETTFSLQNAKSITDQYGKEMNIGSIQRGQIVEVRYNAANENAVELFRISAKTSALEDVTGATVSDHTITVGDTTYTFDDKLVCTYQGKEFDIASLTSQQVFTAQAMEDHIYTIYVTYSTGTLKLVNQDLDQYAGAELKATPAAGAPVTAAITKDMQPIALLEGLNSIVVTKDSVTVYSGQIFITSGKEQELTLPNGAEKTGTVKFSLNPANATVDINGQTYHNGDEATLPYGEYTMTVKADAYESLEQTITVGQPYVTAALSLNASKTKVSIESSMANSIVYINGDLYDSAPCEVMLGPGTHEITVSNTGYKDVTMTIQITAGKAEQVLYFSNFEKNDPEPEPPESSTESSEDSQTSSNENNSSRGQDTSSDTSTSQDSRDGH</sequence>
<evidence type="ECO:0000256" key="2">
    <source>
        <dbReference type="SAM" id="Phobius"/>
    </source>
</evidence>
<gene>
    <name evidence="4" type="ORF">H8730_13185</name>
</gene>
<dbReference type="RefSeq" id="WP_177714170.1">
    <property type="nucleotide sequence ID" value="NZ_JACRSQ010000023.1"/>
</dbReference>
<feature type="compositionally biased region" description="Polar residues" evidence="1">
    <location>
        <begin position="16"/>
        <end position="28"/>
    </location>
</feature>
<dbReference type="PANTHER" id="PTHR36194">
    <property type="entry name" value="S-LAYER-LIKE PROTEIN"/>
    <property type="match status" value="1"/>
</dbReference>
<dbReference type="Pfam" id="PF08308">
    <property type="entry name" value="PEGA"/>
    <property type="match status" value="2"/>
</dbReference>
<feature type="compositionally biased region" description="Low complexity" evidence="1">
    <location>
        <begin position="559"/>
        <end position="591"/>
    </location>
</feature>
<feature type="transmembrane region" description="Helical" evidence="2">
    <location>
        <begin position="138"/>
        <end position="158"/>
    </location>
</feature>
<feature type="compositionally biased region" description="Acidic residues" evidence="1">
    <location>
        <begin position="29"/>
        <end position="38"/>
    </location>
</feature>
<evidence type="ECO:0000313" key="4">
    <source>
        <dbReference type="EMBL" id="MBC8544494.1"/>
    </source>
</evidence>
<feature type="domain" description="PEGA" evidence="3">
    <location>
        <begin position="483"/>
        <end position="539"/>
    </location>
</feature>
<comment type="caution">
    <text evidence="4">The sequence shown here is derived from an EMBL/GenBank/DDBJ whole genome shotgun (WGS) entry which is preliminary data.</text>
</comment>
<evidence type="ECO:0000313" key="5">
    <source>
        <dbReference type="Proteomes" id="UP000657006"/>
    </source>
</evidence>
<feature type="compositionally biased region" description="Acidic residues" evidence="1">
    <location>
        <begin position="115"/>
        <end position="129"/>
    </location>
</feature>
<dbReference type="InterPro" id="IPR013229">
    <property type="entry name" value="PEGA"/>
</dbReference>
<evidence type="ECO:0000256" key="1">
    <source>
        <dbReference type="SAM" id="MobiDB-lite"/>
    </source>
</evidence>
<organism evidence="4 5">
    <name type="scientific">Bianquea renquensis</name>
    <dbReference type="NCBI Taxonomy" id="2763661"/>
    <lineage>
        <taxon>Bacteria</taxon>
        <taxon>Bacillati</taxon>
        <taxon>Bacillota</taxon>
        <taxon>Clostridia</taxon>
        <taxon>Eubacteriales</taxon>
        <taxon>Bianqueaceae</taxon>
        <taxon>Bianquea</taxon>
    </lineage>
</organism>
<keyword evidence="2" id="KW-1133">Transmembrane helix</keyword>
<keyword evidence="2" id="KW-0812">Transmembrane</keyword>
<feature type="compositionally biased region" description="Basic and acidic residues" evidence="1">
    <location>
        <begin position="91"/>
        <end position="114"/>
    </location>
</feature>
<dbReference type="Proteomes" id="UP000657006">
    <property type="component" value="Unassembled WGS sequence"/>
</dbReference>
<keyword evidence="2" id="KW-0472">Membrane</keyword>
<dbReference type="PANTHER" id="PTHR36194:SF1">
    <property type="entry name" value="S-LAYER-LIKE PROTEIN"/>
    <property type="match status" value="1"/>
</dbReference>
<keyword evidence="5" id="KW-1185">Reference proteome</keyword>
<protein>
    <submittedName>
        <fullName evidence="4">PEGA domain-containing protein</fullName>
    </submittedName>
</protein>
<dbReference type="AlphaFoldDB" id="A0A926DVL5"/>
<evidence type="ECO:0000259" key="3">
    <source>
        <dbReference type="Pfam" id="PF08308"/>
    </source>
</evidence>
<feature type="region of interest" description="Disordered" evidence="1">
    <location>
        <begin position="1"/>
        <end position="130"/>
    </location>
</feature>